<protein>
    <submittedName>
        <fullName evidence="1">Uncharacterized protein</fullName>
    </submittedName>
</protein>
<feature type="non-terminal residue" evidence="1">
    <location>
        <position position="100"/>
    </location>
</feature>
<gene>
    <name evidence="1" type="ORF">C4B59_17625</name>
</gene>
<evidence type="ECO:0000313" key="2">
    <source>
        <dbReference type="Proteomes" id="UP000248329"/>
    </source>
</evidence>
<organism evidence="1 2">
    <name type="scientific">Candidatus Methanogaster sp</name>
    <dbReference type="NCBI Taxonomy" id="3386292"/>
    <lineage>
        <taxon>Archaea</taxon>
        <taxon>Methanobacteriati</taxon>
        <taxon>Methanobacteriota</taxon>
        <taxon>Stenosarchaea group</taxon>
        <taxon>Methanomicrobia</taxon>
        <taxon>Methanosarcinales</taxon>
        <taxon>ANME-2 cluster</taxon>
        <taxon>Candidatus Methanogasteraceae</taxon>
        <taxon>Candidatus Methanogaster</taxon>
    </lineage>
</organism>
<dbReference type="EMBL" id="PQXF01000141">
    <property type="protein sequence ID" value="PXF55047.1"/>
    <property type="molecule type" value="Genomic_DNA"/>
</dbReference>
<comment type="caution">
    <text evidence="1">The sequence shown here is derived from an EMBL/GenBank/DDBJ whole genome shotgun (WGS) entry which is preliminary data.</text>
</comment>
<sequence>MGKIFAIACILVILLSTGLVSGSEGIATEPYPVTCDIHLTSLQVNVDNINGYPVANVYVYVDGEERELTCPFGYAYIENVPYGDRQIDIRYSITNPDFLG</sequence>
<proteinExistence type="predicted"/>
<accession>A0AC61KXN9</accession>
<reference evidence="1" key="1">
    <citation type="submission" date="2018-01" db="EMBL/GenBank/DDBJ databases">
        <authorList>
            <person name="Krukenberg V."/>
        </authorList>
    </citation>
    <scope>NUCLEOTIDE SEQUENCE</scope>
    <source>
        <strain evidence="1">E20ANME2</strain>
    </source>
</reference>
<dbReference type="Proteomes" id="UP000248329">
    <property type="component" value="Unassembled WGS sequence"/>
</dbReference>
<evidence type="ECO:0000313" key="1">
    <source>
        <dbReference type="EMBL" id="PXF55047.1"/>
    </source>
</evidence>
<name>A0AC61KXN9_9EURY</name>